<evidence type="ECO:0000313" key="1">
    <source>
        <dbReference type="EMBL" id="KAK7947834.1"/>
    </source>
</evidence>
<proteinExistence type="predicted"/>
<gene>
    <name evidence="1" type="ORF">PG986_008720</name>
</gene>
<dbReference type="Proteomes" id="UP001391051">
    <property type="component" value="Unassembled WGS sequence"/>
</dbReference>
<dbReference type="GeneID" id="92078004"/>
<dbReference type="RefSeq" id="XP_066697340.1">
    <property type="nucleotide sequence ID" value="XM_066844942.1"/>
</dbReference>
<accession>A0ABR1Q631</accession>
<name>A0ABR1Q631_9PEZI</name>
<dbReference type="PANTHER" id="PTHR39596:SF2">
    <property type="entry name" value="HET DOMAIN PROTEIN (AFU_ORTHOLOGUE AFUA_1G17550)-RELATED"/>
    <property type="match status" value="1"/>
</dbReference>
<reference evidence="1 2" key="1">
    <citation type="submission" date="2023-01" db="EMBL/GenBank/DDBJ databases">
        <title>Analysis of 21 Apiospora genomes using comparative genomics revels a genus with tremendous synthesis potential of carbohydrate active enzymes and secondary metabolites.</title>
        <authorList>
            <person name="Sorensen T."/>
        </authorList>
    </citation>
    <scope>NUCLEOTIDE SEQUENCE [LARGE SCALE GENOMIC DNA]</scope>
    <source>
        <strain evidence="1 2">CBS 24483</strain>
    </source>
</reference>
<evidence type="ECO:0000313" key="2">
    <source>
        <dbReference type="Proteomes" id="UP001391051"/>
    </source>
</evidence>
<protein>
    <submittedName>
        <fullName evidence="1">Uncharacterized protein</fullName>
    </submittedName>
</protein>
<comment type="caution">
    <text evidence="1">The sequence shown here is derived from an EMBL/GenBank/DDBJ whole genome shotgun (WGS) entry which is preliminary data.</text>
</comment>
<dbReference type="PANTHER" id="PTHR39596">
    <property type="match status" value="1"/>
</dbReference>
<sequence length="844" mass="95892">MDHLLHHFGDVVNVAVPCLLEDREDTCCLPNDGLDAEAPFQHGSQYHDFLNFPSSHGWKVEPDTYLLSLDRGNGQAECLIDGADQFVQSWLFFCLLTVVVRTDEPLLNMCDLVRWERQGPDASVKPQITTKDLEQKLTQWHEWMKENPTRAKLRLMQTDLVLEFARQVVRENLDEKKRANLEINARVSLSIMVLGETLSAVKSSMLREMDERILGWESDDLNGWGCPSHVMDIKPDACAYTRKALKRQIGPNATLLLAAWKHCTWHKGEEYECSETECKYIKVSPPVKTIGSAADAATTDANTAHANYVPRCACRRPCRLVGPKMEDVYNILRKRDASFPVFEVGEARDNKMSVVVKDWGQHQQNSAFATISHVWSQGLGNPKSNEVHSWMRRLWTLQEAFLSKAMCFPEQAENGNLRAEKGRYPGRGFDQLIQDLGPGGDTNKPTILKVSLAEVLKRHLFENLMGRERGARIEKGNPFGDQGSQLIASAWRSARWRDTSHKEDETIILSTLLNLDFRDTTLDGPTRHKDPKTQDAIEQRKEMMKDFLQLISKHCPGSIPAGIIFLPGKRLKLPGFGWAPATWTSGRNEDYPYPLSRMEHPTELVPEGLLVRYPGIMLHCEKLATVTSQNSQGFHFPVDRELNEWYRVDLINENTLPKVADIEAGRTGRVFNYMLAVIISRPRPKERLRDVGLLVEIYESSWRRHERQVRNENIFYSRILSRVHISRVGPVSWREPSDQVIGERTREDQLWCVDDFTSNKTRFEELAAKKKNRRGNGDKAKPNTTALKDGILNVAGSAPGNPPPIEADITSDHDGSANVMGNMGTWRNMGNIFNSFFEQNNNGN</sequence>
<organism evidence="1 2">
    <name type="scientific">Apiospora aurea</name>
    <dbReference type="NCBI Taxonomy" id="335848"/>
    <lineage>
        <taxon>Eukaryota</taxon>
        <taxon>Fungi</taxon>
        <taxon>Dikarya</taxon>
        <taxon>Ascomycota</taxon>
        <taxon>Pezizomycotina</taxon>
        <taxon>Sordariomycetes</taxon>
        <taxon>Xylariomycetidae</taxon>
        <taxon>Amphisphaeriales</taxon>
        <taxon>Apiosporaceae</taxon>
        <taxon>Apiospora</taxon>
    </lineage>
</organism>
<dbReference type="EMBL" id="JAQQWE010000006">
    <property type="protein sequence ID" value="KAK7947834.1"/>
    <property type="molecule type" value="Genomic_DNA"/>
</dbReference>
<keyword evidence="2" id="KW-1185">Reference proteome</keyword>